<feature type="active site" description="Nucleophile" evidence="4">
    <location>
        <position position="164"/>
    </location>
</feature>
<proteinExistence type="inferred from homology"/>
<accession>A0A0G4FJ61</accession>
<feature type="active site" description="Proton acceptor" evidence="4">
    <location>
        <position position="391"/>
    </location>
</feature>
<evidence type="ECO:0000256" key="3">
    <source>
        <dbReference type="ARBA" id="ARBA00022801"/>
    </source>
</evidence>
<comment type="similarity">
    <text evidence="1">Belongs to the peptidase S33 family.</text>
</comment>
<dbReference type="InterPro" id="IPR016292">
    <property type="entry name" value="Epoxide_hydrolase"/>
</dbReference>
<dbReference type="InterPro" id="IPR000639">
    <property type="entry name" value="Epox_hydrolase-like"/>
</dbReference>
<keyword evidence="8" id="KW-1185">Reference proteome</keyword>
<dbReference type="GO" id="GO:0004301">
    <property type="term" value="F:epoxide hydrolase activity"/>
    <property type="evidence" value="ECO:0007669"/>
    <property type="project" value="TreeGrafter"/>
</dbReference>
<dbReference type="Proteomes" id="UP000041254">
    <property type="component" value="Unassembled WGS sequence"/>
</dbReference>
<feature type="active site" description="Proton donor" evidence="4">
    <location>
        <position position="338"/>
    </location>
</feature>
<dbReference type="InterPro" id="IPR010497">
    <property type="entry name" value="Epoxide_hydro_N"/>
</dbReference>
<keyword evidence="3" id="KW-0378">Hydrolase</keyword>
<feature type="compositionally biased region" description="Basic and acidic residues" evidence="5">
    <location>
        <begin position="419"/>
        <end position="439"/>
    </location>
</feature>
<dbReference type="AlphaFoldDB" id="A0A0G4FJ61"/>
<evidence type="ECO:0000259" key="6">
    <source>
        <dbReference type="Pfam" id="PF06441"/>
    </source>
</evidence>
<dbReference type="SUPFAM" id="SSF53474">
    <property type="entry name" value="alpha/beta-Hydrolases"/>
    <property type="match status" value="1"/>
</dbReference>
<feature type="compositionally biased region" description="Polar residues" evidence="5">
    <location>
        <begin position="225"/>
        <end position="237"/>
    </location>
</feature>
<protein>
    <recommendedName>
        <fullName evidence="6">Epoxide hydrolase N-terminal domain-containing protein</fullName>
    </recommendedName>
</protein>
<dbReference type="GO" id="GO:0097176">
    <property type="term" value="P:epoxide metabolic process"/>
    <property type="evidence" value="ECO:0007669"/>
    <property type="project" value="TreeGrafter"/>
</dbReference>
<dbReference type="PANTHER" id="PTHR21661">
    <property type="entry name" value="EPOXIDE HYDROLASE 1-RELATED"/>
    <property type="match status" value="1"/>
</dbReference>
<dbReference type="PRINTS" id="PR00412">
    <property type="entry name" value="EPOXHYDRLASE"/>
</dbReference>
<evidence type="ECO:0000256" key="2">
    <source>
        <dbReference type="ARBA" id="ARBA00022797"/>
    </source>
</evidence>
<dbReference type="STRING" id="1169540.A0A0G4FJ61"/>
<dbReference type="VEuPathDB" id="CryptoDB:Vbra_5856"/>
<dbReference type="PANTHER" id="PTHR21661:SF35">
    <property type="entry name" value="EPOXIDE HYDROLASE"/>
    <property type="match status" value="1"/>
</dbReference>
<feature type="region of interest" description="Disordered" evidence="5">
    <location>
        <begin position="419"/>
        <end position="465"/>
    </location>
</feature>
<evidence type="ECO:0000313" key="8">
    <source>
        <dbReference type="Proteomes" id="UP000041254"/>
    </source>
</evidence>
<name>A0A0G4FJ61_VITBC</name>
<dbReference type="PIRSF" id="PIRSF001112">
    <property type="entry name" value="Epoxide_hydrolase"/>
    <property type="match status" value="1"/>
</dbReference>
<dbReference type="Pfam" id="PF06441">
    <property type="entry name" value="EHN"/>
    <property type="match status" value="1"/>
</dbReference>
<dbReference type="EMBL" id="CDMY01000443">
    <property type="protein sequence ID" value="CEM13086.1"/>
    <property type="molecule type" value="Genomic_DNA"/>
</dbReference>
<feature type="domain" description="Epoxide hydrolase N-terminal" evidence="6">
    <location>
        <begin position="3"/>
        <end position="101"/>
    </location>
</feature>
<dbReference type="OrthoDB" id="7130006at2759"/>
<keyword evidence="2" id="KW-0058">Aromatic hydrocarbons catabolism</keyword>
<feature type="compositionally biased region" description="Basic and acidic residues" evidence="5">
    <location>
        <begin position="450"/>
        <end position="465"/>
    </location>
</feature>
<reference evidence="7 8" key="1">
    <citation type="submission" date="2014-11" db="EMBL/GenBank/DDBJ databases">
        <authorList>
            <person name="Zhu J."/>
            <person name="Qi W."/>
            <person name="Song R."/>
        </authorList>
    </citation>
    <scope>NUCLEOTIDE SEQUENCE [LARGE SCALE GENOMIC DNA]</scope>
</reference>
<sequence length="465" mass="51145">MPVDESVSEDLKQRLSMSRWPSSPQIGAPGEYGVDWGLAKTLAAYWRDGFDWSSQAAALESVMPQFTVEIEGLTVHFAHAKATDRKKGAILALHGWPDAFTSCRKIVPLLTSYGYDVVCPSLIGYGFSSPAKEPGMGAAKMASIFVTLMKDVLKYNKYLVHGGDWGALISVYVAVSDPQSCVGLHSTNCISKPPLNPFAQFPHGIVRTSRFLYEEGSKIVKNVINSMTTGSNETDTSAAPEGKDESEESVRERSSAMWKETGYLHEQATKPHTLGVALNDSPAGLLAWIVEKWTTWSDVPVKSSGERDLLALYSKDEILALVHLYWITGSITSSIQLYKEEFFEGLQTSLPYVETPTACAVFPRELMKPPKYWVEGAYNLKRFNTFDKGGHFAMMEQPEALAKDIDAFYTTLLEEAEQKARDEAAKKEQQAQQAADKKAQTPGEGGGGKKKTEAEKPSGGERTDL</sequence>
<dbReference type="Gene3D" id="3.40.50.1820">
    <property type="entry name" value="alpha/beta hydrolase"/>
    <property type="match status" value="1"/>
</dbReference>
<evidence type="ECO:0000256" key="5">
    <source>
        <dbReference type="SAM" id="MobiDB-lite"/>
    </source>
</evidence>
<evidence type="ECO:0000256" key="1">
    <source>
        <dbReference type="ARBA" id="ARBA00010088"/>
    </source>
</evidence>
<dbReference type="InterPro" id="IPR029058">
    <property type="entry name" value="AB_hydrolase_fold"/>
</dbReference>
<dbReference type="InParanoid" id="A0A0G4FJ61"/>
<organism evidence="7 8">
    <name type="scientific">Vitrella brassicaformis (strain CCMP3155)</name>
    <dbReference type="NCBI Taxonomy" id="1169540"/>
    <lineage>
        <taxon>Eukaryota</taxon>
        <taxon>Sar</taxon>
        <taxon>Alveolata</taxon>
        <taxon>Colpodellida</taxon>
        <taxon>Vitrellaceae</taxon>
        <taxon>Vitrella</taxon>
    </lineage>
</organism>
<evidence type="ECO:0000313" key="7">
    <source>
        <dbReference type="EMBL" id="CEM13086.1"/>
    </source>
</evidence>
<evidence type="ECO:0000256" key="4">
    <source>
        <dbReference type="PIRSR" id="PIRSR001112-1"/>
    </source>
</evidence>
<gene>
    <name evidence="7" type="ORF">Vbra_5856</name>
</gene>
<feature type="region of interest" description="Disordered" evidence="5">
    <location>
        <begin position="225"/>
        <end position="252"/>
    </location>
</feature>
<dbReference type="OMA" id="YSAMMVT"/>